<protein>
    <submittedName>
        <fullName evidence="1">Uncharacterized protein</fullName>
    </submittedName>
</protein>
<proteinExistence type="predicted"/>
<keyword evidence="2" id="KW-1185">Reference proteome</keyword>
<accession>A0ABR1EMA4</accession>
<organism evidence="1 2">
    <name type="scientific">Necator americanus</name>
    <name type="common">Human hookworm</name>
    <dbReference type="NCBI Taxonomy" id="51031"/>
    <lineage>
        <taxon>Eukaryota</taxon>
        <taxon>Metazoa</taxon>
        <taxon>Ecdysozoa</taxon>
        <taxon>Nematoda</taxon>
        <taxon>Chromadorea</taxon>
        <taxon>Rhabditida</taxon>
        <taxon>Rhabditina</taxon>
        <taxon>Rhabditomorpha</taxon>
        <taxon>Strongyloidea</taxon>
        <taxon>Ancylostomatidae</taxon>
        <taxon>Bunostominae</taxon>
        <taxon>Necator</taxon>
    </lineage>
</organism>
<name>A0ABR1EMA4_NECAM</name>
<dbReference type="Proteomes" id="UP001303046">
    <property type="component" value="Unassembled WGS sequence"/>
</dbReference>
<evidence type="ECO:0000313" key="2">
    <source>
        <dbReference type="Proteomes" id="UP001303046"/>
    </source>
</evidence>
<reference evidence="1 2" key="1">
    <citation type="submission" date="2023-08" db="EMBL/GenBank/DDBJ databases">
        <title>A Necator americanus chromosomal reference genome.</title>
        <authorList>
            <person name="Ilik V."/>
            <person name="Petrzelkova K.J."/>
            <person name="Pardy F."/>
            <person name="Fuh T."/>
            <person name="Niatou-Singa F.S."/>
            <person name="Gouil Q."/>
            <person name="Baker L."/>
            <person name="Ritchie M.E."/>
            <person name="Jex A.R."/>
            <person name="Gazzola D."/>
            <person name="Li H."/>
            <person name="Toshio Fujiwara R."/>
            <person name="Zhan B."/>
            <person name="Aroian R.V."/>
            <person name="Pafco B."/>
            <person name="Schwarz E.M."/>
        </authorList>
    </citation>
    <scope>NUCLEOTIDE SEQUENCE [LARGE SCALE GENOMIC DNA]</scope>
    <source>
        <strain evidence="1 2">Aroian</strain>
        <tissue evidence="1">Whole animal</tissue>
    </source>
</reference>
<dbReference type="EMBL" id="JAVFWL010000006">
    <property type="protein sequence ID" value="KAK6763792.1"/>
    <property type="molecule type" value="Genomic_DNA"/>
</dbReference>
<sequence>MLLELPRNATAASNVQGCLLKAFRSDGIPREFVRLIEDMNQRTSAAARTPAGLIPPFEVDIGMRQQAGQAFDDMMLRTVERCLADVV</sequence>
<comment type="caution">
    <text evidence="1">The sequence shown here is derived from an EMBL/GenBank/DDBJ whole genome shotgun (WGS) entry which is preliminary data.</text>
</comment>
<gene>
    <name evidence="1" type="primary">Necator_chrX.g24376</name>
    <name evidence="1" type="ORF">RB195_024211</name>
</gene>
<evidence type="ECO:0000313" key="1">
    <source>
        <dbReference type="EMBL" id="KAK6763792.1"/>
    </source>
</evidence>